<evidence type="ECO:0000256" key="1">
    <source>
        <dbReference type="SAM" id="MobiDB-lite"/>
    </source>
</evidence>
<organism evidence="2 3">
    <name type="scientific">Eiseniibacteriota bacterium</name>
    <dbReference type="NCBI Taxonomy" id="2212470"/>
    <lineage>
        <taxon>Bacteria</taxon>
        <taxon>Candidatus Eiseniibacteriota</taxon>
    </lineage>
</organism>
<gene>
    <name evidence="2" type="ORF">KDA27_04990</name>
</gene>
<evidence type="ECO:0000313" key="2">
    <source>
        <dbReference type="EMBL" id="MCA9755136.1"/>
    </source>
</evidence>
<dbReference type="Proteomes" id="UP000739538">
    <property type="component" value="Unassembled WGS sequence"/>
</dbReference>
<evidence type="ECO:0008006" key="4">
    <source>
        <dbReference type="Google" id="ProtNLM"/>
    </source>
</evidence>
<feature type="compositionally biased region" description="Basic and acidic residues" evidence="1">
    <location>
        <begin position="144"/>
        <end position="170"/>
    </location>
</feature>
<sequence length="170" mass="18681">MLRPHHFLAASIVALAVVTSGCYTKVGVQDPYGDLYGSGYEYSDYDYWTDGYYVMLPYSPWEPYPGTPWWYQDYHRCGPPRGYHPYVEDIDVARSRTDRGPGIPVSGSGGGVVGGGYAPSTPAPTDSSPQTEPSTERTGNQPAKVDRKRAGSDGGERKKSESSTTERRSR</sequence>
<feature type="compositionally biased region" description="Polar residues" evidence="1">
    <location>
        <begin position="130"/>
        <end position="141"/>
    </location>
</feature>
<name>A0A956SCA3_UNCEI</name>
<dbReference type="EMBL" id="JAGQHS010000016">
    <property type="protein sequence ID" value="MCA9755136.1"/>
    <property type="molecule type" value="Genomic_DNA"/>
</dbReference>
<reference evidence="2" key="1">
    <citation type="submission" date="2020-04" db="EMBL/GenBank/DDBJ databases">
        <authorList>
            <person name="Zhang T."/>
        </authorList>
    </citation>
    <scope>NUCLEOTIDE SEQUENCE</scope>
    <source>
        <strain evidence="2">HKST-UBA02</strain>
    </source>
</reference>
<reference evidence="2" key="2">
    <citation type="journal article" date="2021" name="Microbiome">
        <title>Successional dynamics and alternative stable states in a saline activated sludge microbial community over 9 years.</title>
        <authorList>
            <person name="Wang Y."/>
            <person name="Ye J."/>
            <person name="Ju F."/>
            <person name="Liu L."/>
            <person name="Boyd J.A."/>
            <person name="Deng Y."/>
            <person name="Parks D.H."/>
            <person name="Jiang X."/>
            <person name="Yin X."/>
            <person name="Woodcroft B.J."/>
            <person name="Tyson G.W."/>
            <person name="Hugenholtz P."/>
            <person name="Polz M.F."/>
            <person name="Zhang T."/>
        </authorList>
    </citation>
    <scope>NUCLEOTIDE SEQUENCE</scope>
    <source>
        <strain evidence="2">HKST-UBA02</strain>
    </source>
</reference>
<protein>
    <recommendedName>
        <fullName evidence="4">Lipoprotein</fullName>
    </recommendedName>
</protein>
<comment type="caution">
    <text evidence="2">The sequence shown here is derived from an EMBL/GenBank/DDBJ whole genome shotgun (WGS) entry which is preliminary data.</text>
</comment>
<feature type="region of interest" description="Disordered" evidence="1">
    <location>
        <begin position="94"/>
        <end position="170"/>
    </location>
</feature>
<evidence type="ECO:0000313" key="3">
    <source>
        <dbReference type="Proteomes" id="UP000739538"/>
    </source>
</evidence>
<feature type="compositionally biased region" description="Gly residues" evidence="1">
    <location>
        <begin position="107"/>
        <end position="117"/>
    </location>
</feature>
<dbReference type="AlphaFoldDB" id="A0A956SCA3"/>
<dbReference type="PROSITE" id="PS51257">
    <property type="entry name" value="PROKAR_LIPOPROTEIN"/>
    <property type="match status" value="1"/>
</dbReference>
<accession>A0A956SCA3</accession>
<feature type="compositionally biased region" description="Low complexity" evidence="1">
    <location>
        <begin position="118"/>
        <end position="129"/>
    </location>
</feature>
<proteinExistence type="predicted"/>